<dbReference type="FunFam" id="1.10.3210.10:FF:000014">
    <property type="entry name" value="HD domain-containing protein"/>
    <property type="match status" value="1"/>
</dbReference>
<dbReference type="PROSITE" id="PS51831">
    <property type="entry name" value="HD"/>
    <property type="match status" value="1"/>
</dbReference>
<feature type="domain" description="HD" evidence="1">
    <location>
        <begin position="129"/>
        <end position="246"/>
    </location>
</feature>
<reference evidence="2 3" key="1">
    <citation type="submission" date="2019-06" db="EMBL/GenBank/DDBJ databases">
        <title>Genome sequence analysis of &gt;100 Bacillus licheniformis strains suggests intrinsic resistance to this species.</title>
        <authorList>
            <person name="Wels M."/>
            <person name="Siezen R.J."/>
            <person name="Johansen E."/>
            <person name="Stuer-Lauridsen B."/>
            <person name="Bjerre K."/>
            <person name="Nielsen B.K.K."/>
        </authorList>
    </citation>
    <scope>NUCLEOTIDE SEQUENCE [LARGE SCALE GENOMIC DNA]</scope>
    <source>
        <strain evidence="2 3">BAC-16736</strain>
    </source>
</reference>
<dbReference type="EMBL" id="NILC01000023">
    <property type="protein sequence ID" value="TWL27368.1"/>
    <property type="molecule type" value="Genomic_DNA"/>
</dbReference>
<dbReference type="Pfam" id="PF01966">
    <property type="entry name" value="HD"/>
    <property type="match status" value="1"/>
</dbReference>
<comment type="caution">
    <text evidence="2">The sequence shown here is derived from an EMBL/GenBank/DDBJ whole genome shotgun (WGS) entry which is preliminary data.</text>
</comment>
<dbReference type="PANTHER" id="PTHR11373:SF4">
    <property type="entry name" value="DEOXYNUCLEOSIDE TRIPHOSPHATE TRIPHOSPHOHYDROLASE SAMHD1"/>
    <property type="match status" value="1"/>
</dbReference>
<dbReference type="Gene3D" id="1.10.3210.10">
    <property type="entry name" value="Hypothetical protein af1432"/>
    <property type="match status" value="1"/>
</dbReference>
<dbReference type="SUPFAM" id="SSF109604">
    <property type="entry name" value="HD-domain/PDEase-like"/>
    <property type="match status" value="1"/>
</dbReference>
<dbReference type="PANTHER" id="PTHR11373">
    <property type="entry name" value="DEOXYNUCLEOSIDE TRIPHOSPHATE TRIPHOSPHOHYDROLASE"/>
    <property type="match status" value="1"/>
</dbReference>
<organism evidence="2 3">
    <name type="scientific">Bacillus licheniformis</name>
    <dbReference type="NCBI Taxonomy" id="1402"/>
    <lineage>
        <taxon>Bacteria</taxon>
        <taxon>Bacillati</taxon>
        <taxon>Bacillota</taxon>
        <taxon>Bacilli</taxon>
        <taxon>Bacillales</taxon>
        <taxon>Bacillaceae</taxon>
        <taxon>Bacillus</taxon>
    </lineage>
</organism>
<dbReference type="Pfam" id="PF19276">
    <property type="entry name" value="HD_assoc_2"/>
    <property type="match status" value="1"/>
</dbReference>
<dbReference type="GO" id="GO:0006203">
    <property type="term" value="P:dGTP catabolic process"/>
    <property type="evidence" value="ECO:0007669"/>
    <property type="project" value="TreeGrafter"/>
</dbReference>
<evidence type="ECO:0000259" key="1">
    <source>
        <dbReference type="PROSITE" id="PS51831"/>
    </source>
</evidence>
<name>A0A8B5YB69_BACLI</name>
<evidence type="ECO:0000313" key="2">
    <source>
        <dbReference type="EMBL" id="TWL27368.1"/>
    </source>
</evidence>
<accession>A0A8B5YB69</accession>
<sequence length="500" mass="59068">MTAFWQAGTNGRVNSRMFSKNRLDIIEADLKENKQIGQYLQYTFSFPKKKRRMGSDQFASRLKKRGTKMAYPNGKLSEEKVFKDPVHRYVHVRDKLIWDLIGTREFQRLRRIKQLGTTYLTFHGAEHSRFNHSLGVYEIVRRMVDDVFKGREEWDDSERDLCLCAALLHDLGHGPFSHSFEKVFRLDHEDFTRAIILGDTEVNRVLNKVSPTFAKDVAEVIAKTYQNKQVVSLISSQIDADRMDYLQRDAYYTGVSYGHFDMERILRVMRPREDQIVIKQSGMHAVEDYIMSRYQMYWQVYFHPVTRSAEVILTKILHRAKQLHEEGYVFTHAPVHFYSIFEGNVTLEDYLSLDESIILYYFQAWEKEEDEILSDLCRRFINRRLFQYAEFNPNEEMATYFELTNLFKESGIDPEYYLVVDSSSDLPYDFYRPGEEEERLPIQLLTHNGQIKELSRQSDIVDAISGKRRTDHKLYFPLDLIEGLPDGRHAKRMKELLGLK</sequence>
<dbReference type="GO" id="GO:0008832">
    <property type="term" value="F:dGTPase activity"/>
    <property type="evidence" value="ECO:0007669"/>
    <property type="project" value="TreeGrafter"/>
</dbReference>
<dbReference type="InterPro" id="IPR050135">
    <property type="entry name" value="dGTPase-like"/>
</dbReference>
<dbReference type="Proteomes" id="UP000435910">
    <property type="component" value="Unassembled WGS sequence"/>
</dbReference>
<keyword evidence="2" id="KW-0378">Hydrolase</keyword>
<dbReference type="InterPro" id="IPR045509">
    <property type="entry name" value="HD_assoc_2"/>
</dbReference>
<proteinExistence type="predicted"/>
<dbReference type="CDD" id="cd00077">
    <property type="entry name" value="HDc"/>
    <property type="match status" value="1"/>
</dbReference>
<dbReference type="SMART" id="SM00471">
    <property type="entry name" value="HDc"/>
    <property type="match status" value="1"/>
</dbReference>
<dbReference type="InterPro" id="IPR006674">
    <property type="entry name" value="HD_domain"/>
</dbReference>
<protein>
    <submittedName>
        <fullName evidence="2">Deoxyguanosinetriphosphate triphosphohydrolase-like protein</fullName>
    </submittedName>
</protein>
<evidence type="ECO:0000313" key="3">
    <source>
        <dbReference type="Proteomes" id="UP000435910"/>
    </source>
</evidence>
<dbReference type="AlphaFoldDB" id="A0A8B5YB69"/>
<gene>
    <name evidence="2" type="ORF">CHCC16736_2689</name>
</gene>
<dbReference type="InterPro" id="IPR003607">
    <property type="entry name" value="HD/PDEase_dom"/>
</dbReference>